<dbReference type="GO" id="GO:0003735">
    <property type="term" value="F:structural constituent of ribosome"/>
    <property type="evidence" value="ECO:0007669"/>
    <property type="project" value="InterPro"/>
</dbReference>
<dbReference type="Gene3D" id="1.10.1650.10">
    <property type="match status" value="1"/>
</dbReference>
<dbReference type="STRING" id="5353.A0A1Q3ECB4"/>
<dbReference type="InterPro" id="IPR039547">
    <property type="entry name" value="Ribosomal_eL19"/>
</dbReference>
<dbReference type="NCBIfam" id="NF006343">
    <property type="entry name" value="PRK08570.1"/>
    <property type="match status" value="1"/>
</dbReference>
<evidence type="ECO:0000313" key="8">
    <source>
        <dbReference type="Proteomes" id="UP000188533"/>
    </source>
</evidence>
<dbReference type="PROSITE" id="PS00526">
    <property type="entry name" value="RIBOSOMAL_L19E"/>
    <property type="match status" value="1"/>
</dbReference>
<dbReference type="CDD" id="cd01417">
    <property type="entry name" value="Ribosomal_L19e_E"/>
    <property type="match status" value="1"/>
</dbReference>
<keyword evidence="3 4" id="KW-0687">Ribonucleoprotein</keyword>
<evidence type="ECO:0000256" key="2">
    <source>
        <dbReference type="ARBA" id="ARBA00022980"/>
    </source>
</evidence>
<organism evidence="7 8">
    <name type="scientific">Lentinula edodes</name>
    <name type="common">Shiitake mushroom</name>
    <name type="synonym">Lentinus edodes</name>
    <dbReference type="NCBI Taxonomy" id="5353"/>
    <lineage>
        <taxon>Eukaryota</taxon>
        <taxon>Fungi</taxon>
        <taxon>Dikarya</taxon>
        <taxon>Basidiomycota</taxon>
        <taxon>Agaricomycotina</taxon>
        <taxon>Agaricomycetes</taxon>
        <taxon>Agaricomycetidae</taxon>
        <taxon>Agaricales</taxon>
        <taxon>Marasmiineae</taxon>
        <taxon>Omphalotaceae</taxon>
        <taxon>Lentinula</taxon>
    </lineage>
</organism>
<dbReference type="Pfam" id="PF04749">
    <property type="entry name" value="PLAC8"/>
    <property type="match status" value="1"/>
</dbReference>
<dbReference type="InterPro" id="IPR035970">
    <property type="entry name" value="60S_ribosomal_eL19_sf"/>
</dbReference>
<feature type="region of interest" description="Disordered" evidence="5">
    <location>
        <begin position="1"/>
        <end position="125"/>
    </location>
</feature>
<dbReference type="Pfam" id="PF01280">
    <property type="entry name" value="Ribosomal_L19e"/>
    <property type="match status" value="1"/>
</dbReference>
<accession>A0A1Q3ECB4</accession>
<protein>
    <recommendedName>
        <fullName evidence="4">Ribosomal protein L19</fullName>
    </recommendedName>
</protein>
<evidence type="ECO:0000256" key="1">
    <source>
        <dbReference type="ARBA" id="ARBA00011082"/>
    </source>
</evidence>
<dbReference type="GO" id="GO:0022625">
    <property type="term" value="C:cytosolic large ribosomal subunit"/>
    <property type="evidence" value="ECO:0007669"/>
    <property type="project" value="InterPro"/>
</dbReference>
<dbReference type="GO" id="GO:0006412">
    <property type="term" value="P:translation"/>
    <property type="evidence" value="ECO:0007669"/>
    <property type="project" value="InterPro"/>
</dbReference>
<evidence type="ECO:0000256" key="3">
    <source>
        <dbReference type="ARBA" id="ARBA00023274"/>
    </source>
</evidence>
<evidence type="ECO:0000256" key="4">
    <source>
        <dbReference type="RuleBase" id="RU000574"/>
    </source>
</evidence>
<keyword evidence="2 4" id="KW-0689">Ribosomal protein</keyword>
<feature type="compositionally biased region" description="Polar residues" evidence="5">
    <location>
        <begin position="44"/>
        <end position="65"/>
    </location>
</feature>
<reference evidence="7 8" key="1">
    <citation type="submission" date="2016-08" db="EMBL/GenBank/DDBJ databases">
        <authorList>
            <consortium name="Lentinula edodes genome sequencing consortium"/>
            <person name="Sakamoto Y."/>
            <person name="Nakade K."/>
            <person name="Sato S."/>
            <person name="Yoshida Y."/>
            <person name="Miyazaki K."/>
            <person name="Natsume S."/>
            <person name="Konno N."/>
        </authorList>
    </citation>
    <scope>NUCLEOTIDE SEQUENCE [LARGE SCALE GENOMIC DNA]</scope>
    <source>
        <strain evidence="7 8">NBRC 111202</strain>
    </source>
</reference>
<gene>
    <name evidence="7" type="ORF">LENED_006623</name>
</gene>
<dbReference type="InterPro" id="IPR033935">
    <property type="entry name" value="Ribosomal_eL19_euk"/>
</dbReference>
<dbReference type="InterPro" id="IPR015972">
    <property type="entry name" value="Ribosomal_eL19_dom1"/>
</dbReference>
<dbReference type="Pfam" id="PF25476">
    <property type="entry name" value="Ribosomal_L19e_C"/>
    <property type="match status" value="1"/>
</dbReference>
<comment type="caution">
    <text evidence="7">The sequence shown here is derived from an EMBL/GenBank/DDBJ whole genome shotgun (WGS) entry which is preliminary data.</text>
</comment>
<evidence type="ECO:0000313" key="7">
    <source>
        <dbReference type="EMBL" id="GAW04809.1"/>
    </source>
</evidence>
<dbReference type="InterPro" id="IPR000196">
    <property type="entry name" value="Ribosomal_eL19_dom"/>
</dbReference>
<dbReference type="InterPro" id="IPR023638">
    <property type="entry name" value="Ribosomal_eL19_CS"/>
</dbReference>
<reference evidence="7 8" key="2">
    <citation type="submission" date="2017-02" db="EMBL/GenBank/DDBJ databases">
        <title>A genome survey and senescence transcriptome analysis in Lentinula edodes.</title>
        <authorList>
            <person name="Sakamoto Y."/>
            <person name="Nakade K."/>
            <person name="Sato S."/>
            <person name="Yoshida Y."/>
            <person name="Miyazaki K."/>
            <person name="Natsume S."/>
            <person name="Konno N."/>
        </authorList>
    </citation>
    <scope>NUCLEOTIDE SEQUENCE [LARGE SCALE GENOMIC DNA]</scope>
    <source>
        <strain evidence="7 8">NBRC 111202</strain>
    </source>
</reference>
<dbReference type="EMBL" id="BDGU01000211">
    <property type="protein sequence ID" value="GAW04809.1"/>
    <property type="molecule type" value="Genomic_DNA"/>
</dbReference>
<dbReference type="SMART" id="SM01416">
    <property type="entry name" value="Ribosomal_L19e"/>
    <property type="match status" value="1"/>
</dbReference>
<keyword evidence="8" id="KW-1185">Reference proteome</keyword>
<dbReference type="AlphaFoldDB" id="A0A1Q3ECB4"/>
<dbReference type="InterPro" id="IPR057260">
    <property type="entry name" value="Ribosomal_L19e_C"/>
</dbReference>
<feature type="compositionally biased region" description="Low complexity" evidence="5">
    <location>
        <begin position="101"/>
        <end position="121"/>
    </location>
</feature>
<dbReference type="Proteomes" id="UP000188533">
    <property type="component" value="Unassembled WGS sequence"/>
</dbReference>
<sequence length="521" mass="58139">MLVPEKQSLTKDKVSSPLAHSSKNGLEKRDNVSGGPMSPAPPNYSMTATDTGSNPDIAGSSSRSSGHLAPSPEWVSEAPSHPNHRSAEESRLLSHPQSNESSFSYPPHIHSSPIISSQPSPKETMVLGFTGSRNARQMPVDLRGKRDWNSGLCGCYAGDDHEMDTCCKACFCPCIVFGQNKTRMDHLANHNSPEPTGETKGGTCAVHGVMTFFSLVGGCVLQVPLRATIRDLQFSVVVHRPQDQGFIKMVNLRSQKRLAASVAGVGKRKVWLDPAEQAEIGNANSRTHIKKLIKDHRVIIKPTVIHSRSRTRDLLAAKRKGRHTGPGKRKGTSEARMPTKVLWMRRQRVLRRLLRKYREAGKIDKHLYHSLYQKSKGNVFKNKRVLMEYIHKAKAEKTRTKVLTDQMEARRVKNKAARERRAARVLEKRQAILAVEHDAPVQENFLELPMSKGPSFVVGNLRKYRLNRNVNLRPSSSISLHGIVVVVIPSLYVRNGIFFILTTRRQANQLALSVSEISRPL</sequence>
<name>A0A1Q3ECB4_LENED</name>
<dbReference type="FunFam" id="1.10.1200.240:FF:000001">
    <property type="entry name" value="Ribosomal protein L19"/>
    <property type="match status" value="1"/>
</dbReference>
<dbReference type="InterPro" id="IPR057259">
    <property type="entry name" value="Ribosomal_L19e"/>
</dbReference>
<dbReference type="PANTHER" id="PTHR10722">
    <property type="entry name" value="60S RIBOSOMAL PROTEIN L19"/>
    <property type="match status" value="1"/>
</dbReference>
<evidence type="ECO:0000259" key="6">
    <source>
        <dbReference type="SMART" id="SM01416"/>
    </source>
</evidence>
<dbReference type="HAMAP" id="MF_01475">
    <property type="entry name" value="Ribosomal_eL19"/>
    <property type="match status" value="1"/>
</dbReference>
<dbReference type="Gene3D" id="1.10.1200.240">
    <property type="match status" value="1"/>
</dbReference>
<dbReference type="GO" id="GO:0003723">
    <property type="term" value="F:RNA binding"/>
    <property type="evidence" value="ECO:0007669"/>
    <property type="project" value="InterPro"/>
</dbReference>
<proteinExistence type="inferred from homology"/>
<comment type="similarity">
    <text evidence="1 4">Belongs to the eukaryotic ribosomal protein eL19 family.</text>
</comment>
<dbReference type="SUPFAM" id="SSF48140">
    <property type="entry name" value="Ribosomal protein L19 (L19e)"/>
    <property type="match status" value="1"/>
</dbReference>
<evidence type="ECO:0000256" key="5">
    <source>
        <dbReference type="SAM" id="MobiDB-lite"/>
    </source>
</evidence>
<dbReference type="InterPro" id="IPR006461">
    <property type="entry name" value="PLAC_motif_containing"/>
</dbReference>
<dbReference type="FunFam" id="1.10.1650.10:FF:000001">
    <property type="entry name" value="Ribosomal protein L19"/>
    <property type="match status" value="1"/>
</dbReference>
<feature type="domain" description="Large ribosomal subunit protein eL19" evidence="6">
    <location>
        <begin position="251"/>
        <end position="394"/>
    </location>
</feature>